<gene>
    <name evidence="3" type="ORF">EDD80_103270</name>
</gene>
<dbReference type="SMART" id="SM00740">
    <property type="entry name" value="PASTA"/>
    <property type="match status" value="3"/>
</dbReference>
<evidence type="ECO:0000313" key="4">
    <source>
        <dbReference type="Proteomes" id="UP000295807"/>
    </source>
</evidence>
<feature type="domain" description="PASTA" evidence="2">
    <location>
        <begin position="181"/>
        <end position="249"/>
    </location>
</feature>
<dbReference type="AlphaFoldDB" id="A0A4R3KT41"/>
<dbReference type="CDD" id="cd06577">
    <property type="entry name" value="PASTA_pknB"/>
    <property type="match status" value="2"/>
</dbReference>
<dbReference type="OrthoDB" id="9803895at2"/>
<keyword evidence="4" id="KW-1185">Reference proteome</keyword>
<keyword evidence="1" id="KW-0472">Membrane</keyword>
<evidence type="ECO:0000259" key="2">
    <source>
        <dbReference type="PROSITE" id="PS51178"/>
    </source>
</evidence>
<dbReference type="Gene3D" id="3.30.10.20">
    <property type="match status" value="3"/>
</dbReference>
<dbReference type="InterPro" id="IPR005543">
    <property type="entry name" value="PASTA_dom"/>
</dbReference>
<evidence type="ECO:0000256" key="1">
    <source>
        <dbReference type="SAM" id="Phobius"/>
    </source>
</evidence>
<protein>
    <submittedName>
        <fullName evidence="3">Beta-lactam-binding protein with PASTA domain</fullName>
    </submittedName>
</protein>
<name>A0A4R3KT41_9SPHI</name>
<keyword evidence="1" id="KW-0812">Transmembrane</keyword>
<dbReference type="EMBL" id="SMAD01000003">
    <property type="protein sequence ID" value="TCS88406.1"/>
    <property type="molecule type" value="Genomic_DNA"/>
</dbReference>
<reference evidence="3 4" key="1">
    <citation type="submission" date="2019-03" db="EMBL/GenBank/DDBJ databases">
        <title>Genomic Encyclopedia of Type Strains, Phase IV (KMG-IV): sequencing the most valuable type-strain genomes for metagenomic binning, comparative biology and taxonomic classification.</title>
        <authorList>
            <person name="Goeker M."/>
        </authorList>
    </citation>
    <scope>NUCLEOTIDE SEQUENCE [LARGE SCALE GENOMIC DNA]</scope>
    <source>
        <strain evidence="3 4">DSM 21100</strain>
    </source>
</reference>
<comment type="caution">
    <text evidence="3">The sequence shown here is derived from an EMBL/GenBank/DDBJ whole genome shotgun (WGS) entry which is preliminary data.</text>
</comment>
<accession>A0A4R3KT41</accession>
<dbReference type="RefSeq" id="WP_132128614.1">
    <property type="nucleotide sequence ID" value="NZ_CP042432.1"/>
</dbReference>
<dbReference type="PROSITE" id="PS51178">
    <property type="entry name" value="PASTA"/>
    <property type="match status" value="2"/>
</dbReference>
<keyword evidence="1" id="KW-1133">Transmembrane helix</keyword>
<organism evidence="3 4">
    <name type="scientific">Anseongella ginsenosidimutans</name>
    <dbReference type="NCBI Taxonomy" id="496056"/>
    <lineage>
        <taxon>Bacteria</taxon>
        <taxon>Pseudomonadati</taxon>
        <taxon>Bacteroidota</taxon>
        <taxon>Sphingobacteriia</taxon>
        <taxon>Sphingobacteriales</taxon>
        <taxon>Sphingobacteriaceae</taxon>
        <taxon>Anseongella</taxon>
    </lineage>
</organism>
<dbReference type="Pfam" id="PF03793">
    <property type="entry name" value="PASTA"/>
    <property type="match status" value="2"/>
</dbReference>
<sequence length="250" mass="28369">MQRLILFLKTPEFRKNLVYALLFFLGLFLLIIFGLRIYTRQDTFLSVPDFRGLTEEQAQKAAGSDFKLDIGYTYVNDKPRGVVLDQFPHPQDKVKPGRSIYLNVVSTEEPVVKLPNLLQVSKREAEAVLQSYGIKINELIYKRDEARDMVLEVEYQGKKIEPGTELPKGAEVVLYLGDGFGSEIVVVPDCTGLELAEAEMLIKAFTLLVGNVHYDDDVRNKDRAVVYRLEPAAGDSVEFGTRIDIFMQRD</sequence>
<dbReference type="Proteomes" id="UP000295807">
    <property type="component" value="Unassembled WGS sequence"/>
</dbReference>
<feature type="domain" description="PASTA" evidence="2">
    <location>
        <begin position="41"/>
        <end position="106"/>
    </location>
</feature>
<feature type="transmembrane region" description="Helical" evidence="1">
    <location>
        <begin position="17"/>
        <end position="38"/>
    </location>
</feature>
<proteinExistence type="predicted"/>
<evidence type="ECO:0000313" key="3">
    <source>
        <dbReference type="EMBL" id="TCS88406.1"/>
    </source>
</evidence>